<keyword evidence="10" id="KW-0482">Metalloprotease</keyword>
<feature type="transmembrane region" description="Helical" evidence="12">
    <location>
        <begin position="12"/>
        <end position="33"/>
    </location>
</feature>
<reference evidence="14 15" key="1">
    <citation type="journal article" date="2023" name="Environ Microbiome">
        <title>A coral-associated actinobacterium mitigates coral bleaching under heat stress.</title>
        <authorList>
            <person name="Li J."/>
            <person name="Zou Y."/>
            <person name="Li Q."/>
            <person name="Zhang J."/>
            <person name="Bourne D.G."/>
            <person name="Lyu Y."/>
            <person name="Liu C."/>
            <person name="Zhang S."/>
        </authorList>
    </citation>
    <scope>NUCLEOTIDE SEQUENCE [LARGE SCALE GENOMIC DNA]</scope>
    <source>
        <strain evidence="14 15">SCSIO 13291</strain>
    </source>
</reference>
<evidence type="ECO:0000256" key="12">
    <source>
        <dbReference type="SAM" id="Phobius"/>
    </source>
</evidence>
<comment type="cofactor">
    <cofactor evidence="1">
        <name>Zn(2+)</name>
        <dbReference type="ChEBI" id="CHEBI:29105"/>
    </cofactor>
</comment>
<accession>A0ABZ3CCU7</accession>
<dbReference type="Gene3D" id="3.30.2010.10">
    <property type="entry name" value="Metalloproteases ('zincins'), catalytic domain"/>
    <property type="match status" value="1"/>
</dbReference>
<feature type="transmembrane region" description="Helical" evidence="12">
    <location>
        <begin position="45"/>
        <end position="65"/>
    </location>
</feature>
<dbReference type="RefSeq" id="WP_342373512.1">
    <property type="nucleotide sequence ID" value="NZ_CP115965.1"/>
</dbReference>
<evidence type="ECO:0000256" key="5">
    <source>
        <dbReference type="ARBA" id="ARBA00022692"/>
    </source>
</evidence>
<dbReference type="PANTHER" id="PTHR43221">
    <property type="entry name" value="PROTEASE HTPX"/>
    <property type="match status" value="1"/>
</dbReference>
<dbReference type="InterPro" id="IPR050083">
    <property type="entry name" value="HtpX_protease"/>
</dbReference>
<keyword evidence="3" id="KW-1003">Cell membrane</keyword>
<evidence type="ECO:0000256" key="11">
    <source>
        <dbReference type="ARBA" id="ARBA00023136"/>
    </source>
</evidence>
<protein>
    <submittedName>
        <fullName evidence="14">M48 family metallopeptidase</fullName>
    </submittedName>
</protein>
<evidence type="ECO:0000256" key="6">
    <source>
        <dbReference type="ARBA" id="ARBA00022723"/>
    </source>
</evidence>
<evidence type="ECO:0000256" key="2">
    <source>
        <dbReference type="ARBA" id="ARBA00004651"/>
    </source>
</evidence>
<comment type="subcellular location">
    <subcellularLocation>
        <location evidence="2">Cell membrane</location>
        <topology evidence="2">Multi-pass membrane protein</topology>
    </subcellularLocation>
</comment>
<dbReference type="Pfam" id="PF01435">
    <property type="entry name" value="Peptidase_M48"/>
    <property type="match status" value="1"/>
</dbReference>
<sequence>MNRRWAPVAVLWLFPLVAVALLVGVVLAVVALGAQIFGGYATRALLQWTAVPLAVAIGIGAWRALRIKPEPAEGIELTPAEHPALWAEVNRLAAVAQTDPPERIVVVAEVNASVAEVAGRRELELGLPLVATFTIGQLRAILAHELGQHAGGDTAAGARELRRVAFLAYVRANADVLWRWFFTAYLHLYALAAGPSSRAAELRADALSAAVAGPRVAAESLRALRRADVAWEHTFDAYVPLFELSGRRASLGEAMRRIIEANRGDVDEAVDALIAEESSAAADTHPPLRERIARFQARIATDPFQPEDPAADRPATELFTGGTAWLDVAEGELLAQDRPLVGWDALIAAGMRGAVDVEAEELGASIRRLGLGDGGLDSVLRLIDDSSEGGVVARVGGDDPDARETTIELVASPLLSALMDAGAARVEPSWSRPAEFVAPDGAPLGLEERLSDAIDRTDSAELRSWLAERGVDVGSARVASGASPERWLAAMSHMKGPWDGRRDVHLWSSGILALPPLDKATVKANKDQISEKHQHPRLYQAVGAGPVAGRSLPEALWWDASRITGGDVNGRLKLAVRFDLDDAEPLHLTGTLETATIDSPDDVAAAMLYLMAPKG</sequence>
<evidence type="ECO:0000256" key="9">
    <source>
        <dbReference type="ARBA" id="ARBA00022989"/>
    </source>
</evidence>
<keyword evidence="9 12" id="KW-1133">Transmembrane helix</keyword>
<evidence type="ECO:0000256" key="3">
    <source>
        <dbReference type="ARBA" id="ARBA00022475"/>
    </source>
</evidence>
<dbReference type="InterPro" id="IPR001915">
    <property type="entry name" value="Peptidase_M48"/>
</dbReference>
<evidence type="ECO:0000313" key="15">
    <source>
        <dbReference type="Proteomes" id="UP001434337"/>
    </source>
</evidence>
<proteinExistence type="predicted"/>
<evidence type="ECO:0000259" key="13">
    <source>
        <dbReference type="Pfam" id="PF01435"/>
    </source>
</evidence>
<keyword evidence="7" id="KW-0378">Hydrolase</keyword>
<dbReference type="EMBL" id="CP115965">
    <property type="protein sequence ID" value="WZX00132.1"/>
    <property type="molecule type" value="Genomic_DNA"/>
</dbReference>
<evidence type="ECO:0000256" key="8">
    <source>
        <dbReference type="ARBA" id="ARBA00022833"/>
    </source>
</evidence>
<organism evidence="14 15">
    <name type="scientific">Propioniciclava soli</name>
    <dbReference type="NCBI Taxonomy" id="2775081"/>
    <lineage>
        <taxon>Bacteria</taxon>
        <taxon>Bacillati</taxon>
        <taxon>Actinomycetota</taxon>
        <taxon>Actinomycetes</taxon>
        <taxon>Propionibacteriales</taxon>
        <taxon>Propionibacteriaceae</taxon>
        <taxon>Propioniciclava</taxon>
    </lineage>
</organism>
<dbReference type="PANTHER" id="PTHR43221:SF1">
    <property type="entry name" value="PROTEASE HTPX"/>
    <property type="match status" value="1"/>
</dbReference>
<evidence type="ECO:0000313" key="14">
    <source>
        <dbReference type="EMBL" id="WZX00132.1"/>
    </source>
</evidence>
<evidence type="ECO:0000256" key="4">
    <source>
        <dbReference type="ARBA" id="ARBA00022670"/>
    </source>
</evidence>
<keyword evidence="11 12" id="KW-0472">Membrane</keyword>
<name>A0ABZ3CCU7_9ACTN</name>
<dbReference type="Proteomes" id="UP001434337">
    <property type="component" value="Chromosome"/>
</dbReference>
<feature type="domain" description="Peptidase M48" evidence="13">
    <location>
        <begin position="81"/>
        <end position="298"/>
    </location>
</feature>
<keyword evidence="6" id="KW-0479">Metal-binding</keyword>
<keyword evidence="8" id="KW-0862">Zinc</keyword>
<keyword evidence="15" id="KW-1185">Reference proteome</keyword>
<dbReference type="CDD" id="cd07328">
    <property type="entry name" value="M48_Ste24p_like"/>
    <property type="match status" value="1"/>
</dbReference>
<evidence type="ECO:0000256" key="7">
    <source>
        <dbReference type="ARBA" id="ARBA00022801"/>
    </source>
</evidence>
<keyword evidence="5 12" id="KW-0812">Transmembrane</keyword>
<gene>
    <name evidence="14" type="ORF">PCC79_08110</name>
</gene>
<evidence type="ECO:0000256" key="10">
    <source>
        <dbReference type="ARBA" id="ARBA00023049"/>
    </source>
</evidence>
<keyword evidence="4" id="KW-0645">Protease</keyword>
<evidence type="ECO:0000256" key="1">
    <source>
        <dbReference type="ARBA" id="ARBA00001947"/>
    </source>
</evidence>